<proteinExistence type="predicted"/>
<evidence type="ECO:0000259" key="1">
    <source>
        <dbReference type="PROSITE" id="PS51186"/>
    </source>
</evidence>
<sequence>MDLTTAFPPFGLRIEAGPLVLRPITDDVVPALIEVVLAGVHDPALMPFYFPWTDAPADKLPAQFAQYHWGTRSRWSPESWTLEFAVEFEGTLVGSQGVSTHDYLVTRTGETGSWLGRRFHGRGIGTRSRQAICAFLFDHLDAEEITSGAFTDNPASLAVSRKVGYRPDGTARLARRGEPAVNQRLRLTPEDFVRGEPIEVTGVEAFRRFIGLDA</sequence>
<dbReference type="InterPro" id="IPR016181">
    <property type="entry name" value="Acyl_CoA_acyltransferase"/>
</dbReference>
<dbReference type="Pfam" id="PF13302">
    <property type="entry name" value="Acetyltransf_3"/>
    <property type="match status" value="1"/>
</dbReference>
<feature type="domain" description="N-acetyltransferase" evidence="1">
    <location>
        <begin position="19"/>
        <end position="188"/>
    </location>
</feature>
<organism evidence="2 3">
    <name type="scientific">Leifsonia virtsii</name>
    <dbReference type="NCBI Taxonomy" id="3035915"/>
    <lineage>
        <taxon>Bacteria</taxon>
        <taxon>Bacillati</taxon>
        <taxon>Actinomycetota</taxon>
        <taxon>Actinomycetes</taxon>
        <taxon>Micrococcales</taxon>
        <taxon>Microbacteriaceae</taxon>
        <taxon>Leifsonia</taxon>
    </lineage>
</organism>
<dbReference type="InterPro" id="IPR000182">
    <property type="entry name" value="GNAT_dom"/>
</dbReference>
<dbReference type="EMBL" id="JAROCB010000003">
    <property type="protein sequence ID" value="MDN4597971.1"/>
    <property type="molecule type" value="Genomic_DNA"/>
</dbReference>
<dbReference type="InterPro" id="IPR051908">
    <property type="entry name" value="Ribosomal_N-acetyltransferase"/>
</dbReference>
<dbReference type="PROSITE" id="PS51186">
    <property type="entry name" value="GNAT"/>
    <property type="match status" value="1"/>
</dbReference>
<comment type="caution">
    <text evidence="2">The sequence shown here is derived from an EMBL/GenBank/DDBJ whole genome shotgun (WGS) entry which is preliminary data.</text>
</comment>
<protein>
    <submittedName>
        <fullName evidence="2">GNAT family protein</fullName>
    </submittedName>
</protein>
<accession>A0ABT8IYS0</accession>
<gene>
    <name evidence="2" type="ORF">P5G59_12520</name>
</gene>
<name>A0ABT8IYS0_9MICO</name>
<dbReference type="PANTHER" id="PTHR43441">
    <property type="entry name" value="RIBOSOMAL-PROTEIN-SERINE ACETYLTRANSFERASE"/>
    <property type="match status" value="1"/>
</dbReference>
<keyword evidence="3" id="KW-1185">Reference proteome</keyword>
<evidence type="ECO:0000313" key="3">
    <source>
        <dbReference type="Proteomes" id="UP001174210"/>
    </source>
</evidence>
<dbReference type="Proteomes" id="UP001174210">
    <property type="component" value="Unassembled WGS sequence"/>
</dbReference>
<reference evidence="2" key="1">
    <citation type="submission" date="2023-03" db="EMBL/GenBank/DDBJ databases">
        <title>MT1 and MT2 Draft Genomes of Novel Species.</title>
        <authorList>
            <person name="Venkateswaran K."/>
        </authorList>
    </citation>
    <scope>NUCLEOTIDE SEQUENCE</scope>
    <source>
        <strain evidence="2">F6_8S_P_1A</strain>
    </source>
</reference>
<evidence type="ECO:0000313" key="2">
    <source>
        <dbReference type="EMBL" id="MDN4597971.1"/>
    </source>
</evidence>
<dbReference type="Gene3D" id="3.40.630.30">
    <property type="match status" value="1"/>
</dbReference>
<dbReference type="PANTHER" id="PTHR43441:SF11">
    <property type="entry name" value="RIBOSOMAL-PROTEIN-SERINE ACETYLTRANSFERASE"/>
    <property type="match status" value="1"/>
</dbReference>
<dbReference type="RefSeq" id="WP_301219327.1">
    <property type="nucleotide sequence ID" value="NZ_JAROCB010000003.1"/>
</dbReference>
<dbReference type="SUPFAM" id="SSF55729">
    <property type="entry name" value="Acyl-CoA N-acyltransferases (Nat)"/>
    <property type="match status" value="1"/>
</dbReference>